<dbReference type="SUPFAM" id="SSF47413">
    <property type="entry name" value="lambda repressor-like DNA-binding domains"/>
    <property type="match status" value="1"/>
</dbReference>
<dbReference type="InterPro" id="IPR028082">
    <property type="entry name" value="Peripla_BP_I"/>
</dbReference>
<protein>
    <submittedName>
        <fullName evidence="6">LacI family transcriptional regulator</fullName>
    </submittedName>
</protein>
<dbReference type="PROSITE" id="PS50932">
    <property type="entry name" value="HTH_LACI_2"/>
    <property type="match status" value="1"/>
</dbReference>
<dbReference type="Pfam" id="PF00356">
    <property type="entry name" value="LacI"/>
    <property type="match status" value="1"/>
</dbReference>
<accession>A0A1D9PA98</accession>
<dbReference type="GO" id="GO:0003700">
    <property type="term" value="F:DNA-binding transcription factor activity"/>
    <property type="evidence" value="ECO:0007669"/>
    <property type="project" value="TreeGrafter"/>
</dbReference>
<keyword evidence="3" id="KW-0238">DNA-binding</keyword>
<dbReference type="Gene3D" id="1.10.260.40">
    <property type="entry name" value="lambda repressor-like DNA-binding domains"/>
    <property type="match status" value="1"/>
</dbReference>
<keyword evidence="7" id="KW-1185">Reference proteome</keyword>
<evidence type="ECO:0000256" key="4">
    <source>
        <dbReference type="ARBA" id="ARBA00023163"/>
    </source>
</evidence>
<dbReference type="InterPro" id="IPR000843">
    <property type="entry name" value="HTH_LacI"/>
</dbReference>
<dbReference type="RefSeq" id="WP_071184748.1">
    <property type="nucleotide sequence ID" value="NZ_CP017774.1"/>
</dbReference>
<dbReference type="CDD" id="cd01392">
    <property type="entry name" value="HTH_LacI"/>
    <property type="match status" value="1"/>
</dbReference>
<evidence type="ECO:0000259" key="5">
    <source>
        <dbReference type="PROSITE" id="PS50932"/>
    </source>
</evidence>
<dbReference type="EMBL" id="CP017774">
    <property type="protein sequence ID" value="AOZ99499.1"/>
    <property type="molecule type" value="Genomic_DNA"/>
</dbReference>
<evidence type="ECO:0000256" key="1">
    <source>
        <dbReference type="ARBA" id="ARBA00022491"/>
    </source>
</evidence>
<evidence type="ECO:0000256" key="3">
    <source>
        <dbReference type="ARBA" id="ARBA00023125"/>
    </source>
</evidence>
<dbReference type="GO" id="GO:0000976">
    <property type="term" value="F:transcription cis-regulatory region binding"/>
    <property type="evidence" value="ECO:0007669"/>
    <property type="project" value="TreeGrafter"/>
</dbReference>
<evidence type="ECO:0000313" key="7">
    <source>
        <dbReference type="Proteomes" id="UP000178198"/>
    </source>
</evidence>
<dbReference type="InterPro" id="IPR001761">
    <property type="entry name" value="Peripla_BP/Lac1_sug-bd_dom"/>
</dbReference>
<keyword evidence="4" id="KW-0804">Transcription</keyword>
<name>A0A1D9PA98_9FLAO</name>
<dbReference type="InterPro" id="IPR010982">
    <property type="entry name" value="Lambda_DNA-bd_dom_sf"/>
</dbReference>
<dbReference type="KEGG" id="fcm:BIW12_08620"/>
<dbReference type="Proteomes" id="UP000178198">
    <property type="component" value="Chromosome"/>
</dbReference>
<dbReference type="AlphaFoldDB" id="A0A1D9PA98"/>
<dbReference type="Pfam" id="PF00532">
    <property type="entry name" value="Peripla_BP_1"/>
    <property type="match status" value="1"/>
</dbReference>
<gene>
    <name evidence="6" type="ORF">BIW12_08620</name>
</gene>
<keyword evidence="1" id="KW-0678">Repressor</keyword>
<evidence type="ECO:0000313" key="6">
    <source>
        <dbReference type="EMBL" id="AOZ99499.1"/>
    </source>
</evidence>
<evidence type="ECO:0000256" key="2">
    <source>
        <dbReference type="ARBA" id="ARBA00023015"/>
    </source>
</evidence>
<keyword evidence="2" id="KW-0805">Transcription regulation</keyword>
<dbReference type="SUPFAM" id="SSF53822">
    <property type="entry name" value="Periplasmic binding protein-like I"/>
    <property type="match status" value="1"/>
</dbReference>
<proteinExistence type="predicted"/>
<dbReference type="PANTHER" id="PTHR30146:SF148">
    <property type="entry name" value="HTH-TYPE TRANSCRIPTIONAL REPRESSOR PURR-RELATED"/>
    <property type="match status" value="1"/>
</dbReference>
<reference evidence="6 7" key="1">
    <citation type="submission" date="2016-10" db="EMBL/GenBank/DDBJ databases">
        <title>Complete Genome Sequence of Flavobacterium sp. PK15.</title>
        <authorList>
            <person name="Ekwe A."/>
            <person name="Kim S.B."/>
        </authorList>
    </citation>
    <scope>NUCLEOTIDE SEQUENCE [LARGE SCALE GENOMIC DNA]</scope>
    <source>
        <strain evidence="6 7">PK15</strain>
    </source>
</reference>
<dbReference type="Gene3D" id="3.40.50.2300">
    <property type="match status" value="2"/>
</dbReference>
<organism evidence="6 7">
    <name type="scientific">Flavobacterium commune</name>
    <dbReference type="NCBI Taxonomy" id="1306519"/>
    <lineage>
        <taxon>Bacteria</taxon>
        <taxon>Pseudomonadati</taxon>
        <taxon>Bacteroidota</taxon>
        <taxon>Flavobacteriia</taxon>
        <taxon>Flavobacteriales</taxon>
        <taxon>Flavobacteriaceae</taxon>
        <taxon>Flavobacterium</taxon>
    </lineage>
</organism>
<dbReference type="CDD" id="cd06267">
    <property type="entry name" value="PBP1_LacI_sugar_binding-like"/>
    <property type="match status" value="1"/>
</dbReference>
<dbReference type="STRING" id="1306519.BIW12_08620"/>
<dbReference type="OrthoDB" id="9803256at2"/>
<dbReference type="SMART" id="SM00354">
    <property type="entry name" value="HTH_LACI"/>
    <property type="match status" value="1"/>
</dbReference>
<dbReference type="PANTHER" id="PTHR30146">
    <property type="entry name" value="LACI-RELATED TRANSCRIPTIONAL REPRESSOR"/>
    <property type="match status" value="1"/>
</dbReference>
<sequence length="335" mass="37366">MSNLKAVAEHSKVSIATVSRVINNDPKVSKDTMLKVQASIAALEYKPNRVAQRLRSTSKKTKLLGLVIPDIQNPFFVDVVRGVEDYAYQNNFAVMIGNFGQDEKKEKLYLDILQSENIDGLIVAPIHGKDKGIENLVKKNIPVVCIDRGLTDIDVDVVKVDNEQGAFNAIDHLLSIGHKKIAFISGNFRIPTYIERLAGYKRALSEYGVPFDENLIFARDTDYKSGFEIANKILELKERPTSIFSGNNLLTLGALEAIHAKGIKIPEEISIIGFDDMPWSISLNPPLSAVRQPGFDMGRKAAEMLYERILNPGSKKEKVILKTELMLRKSTARLE</sequence>
<feature type="domain" description="HTH lacI-type" evidence="5">
    <location>
        <begin position="2"/>
        <end position="56"/>
    </location>
</feature>